<evidence type="ECO:0000259" key="6">
    <source>
        <dbReference type="Pfam" id="PF00324"/>
    </source>
</evidence>
<feature type="transmembrane region" description="Helical" evidence="5">
    <location>
        <begin position="34"/>
        <end position="53"/>
    </location>
</feature>
<keyword evidence="4 5" id="KW-0472">Membrane</keyword>
<evidence type="ECO:0000256" key="1">
    <source>
        <dbReference type="ARBA" id="ARBA00004141"/>
    </source>
</evidence>
<protein>
    <submittedName>
        <fullName evidence="7">APC family permease</fullName>
    </submittedName>
</protein>
<dbReference type="Proteomes" id="UP001162811">
    <property type="component" value="Unassembled WGS sequence"/>
</dbReference>
<evidence type="ECO:0000313" key="7">
    <source>
        <dbReference type="EMBL" id="MCO5397614.1"/>
    </source>
</evidence>
<evidence type="ECO:0000256" key="5">
    <source>
        <dbReference type="SAM" id="Phobius"/>
    </source>
</evidence>
<comment type="caution">
    <text evidence="7">The sequence shown here is derived from an EMBL/GenBank/DDBJ whole genome shotgun (WGS) entry which is preliminary data.</text>
</comment>
<evidence type="ECO:0000256" key="2">
    <source>
        <dbReference type="ARBA" id="ARBA00022692"/>
    </source>
</evidence>
<feature type="transmembrane region" description="Helical" evidence="5">
    <location>
        <begin position="434"/>
        <end position="451"/>
    </location>
</feature>
<feature type="transmembrane region" description="Helical" evidence="5">
    <location>
        <begin position="65"/>
        <end position="90"/>
    </location>
</feature>
<name>A0ABT1AH18_9RALS</name>
<feature type="transmembrane region" description="Helical" evidence="5">
    <location>
        <begin position="138"/>
        <end position="160"/>
    </location>
</feature>
<feature type="transmembrane region" description="Helical" evidence="5">
    <location>
        <begin position="249"/>
        <end position="269"/>
    </location>
</feature>
<dbReference type="EMBL" id="JAMXHT010000002">
    <property type="protein sequence ID" value="MCO5397614.1"/>
    <property type="molecule type" value="Genomic_DNA"/>
</dbReference>
<dbReference type="PANTHER" id="PTHR42770">
    <property type="entry name" value="AMINO ACID TRANSPORTER-RELATED"/>
    <property type="match status" value="1"/>
</dbReference>
<organism evidence="7 8">
    <name type="scientific">Ralstonia soli</name>
    <dbReference type="NCBI Taxonomy" id="2953896"/>
    <lineage>
        <taxon>Bacteria</taxon>
        <taxon>Pseudomonadati</taxon>
        <taxon>Pseudomonadota</taxon>
        <taxon>Betaproteobacteria</taxon>
        <taxon>Burkholderiales</taxon>
        <taxon>Burkholderiaceae</taxon>
        <taxon>Ralstonia</taxon>
    </lineage>
</organism>
<feature type="transmembrane region" description="Helical" evidence="5">
    <location>
        <begin position="172"/>
        <end position="199"/>
    </location>
</feature>
<gene>
    <name evidence="7" type="ORF">NG900_05295</name>
</gene>
<evidence type="ECO:0000313" key="8">
    <source>
        <dbReference type="Proteomes" id="UP001162811"/>
    </source>
</evidence>
<feature type="transmembrane region" description="Helical" evidence="5">
    <location>
        <begin position="411"/>
        <end position="428"/>
    </location>
</feature>
<sequence>MEHQYGQVVSGLPEAAVATQQEGDGSVPRTGLKWVNVAGLGVAFAVSGNFSGWNMGLGIGGWGGMLLAALLMACFYLCLVQCVAELAAACPVEADGMDSFAAIGLGNGGRFFAGISIAMAVSMCVGVGASFIQAYCLSVFGVGGSLFKIALIAAFVLFQLRGAREAVFLTTVGGFFSVAVLVFFCAAMVPGFSLAALYSHHDGVATLLPNGIRGALECIPYALFMFLGVEQAANAAGDMHEPSKHLPKAIFAAVGTVVTIGISVLIFAAGGGVERVAAADGNPLFVAVAGAKFAGATGGIETAVGIGSIVSLLSTAFSLVYAASRQFFSLAKGGFLHGGLARLNKRDVPSNALWLVAALAVLGAQMDADTVLVCFIFCLNICNLLVLLSFLRARAAQPGLARPYRAIGGRVSAGIAGVLALAVMAACVQLQPAALEYVALGYGLCAVYYLVRRPRLRSAQ</sequence>
<proteinExistence type="predicted"/>
<feature type="transmembrane region" description="Helical" evidence="5">
    <location>
        <begin position="111"/>
        <end position="132"/>
    </location>
</feature>
<dbReference type="RefSeq" id="WP_252677551.1">
    <property type="nucleotide sequence ID" value="NZ_JAMXHT010000002.1"/>
</dbReference>
<evidence type="ECO:0000256" key="4">
    <source>
        <dbReference type="ARBA" id="ARBA00023136"/>
    </source>
</evidence>
<dbReference type="PIRSF" id="PIRSF006060">
    <property type="entry name" value="AA_transporter"/>
    <property type="match status" value="1"/>
</dbReference>
<dbReference type="Pfam" id="PF00324">
    <property type="entry name" value="AA_permease"/>
    <property type="match status" value="1"/>
</dbReference>
<keyword evidence="2 5" id="KW-0812">Transmembrane</keyword>
<dbReference type="InterPro" id="IPR004841">
    <property type="entry name" value="AA-permease/SLC12A_dom"/>
</dbReference>
<comment type="subcellular location">
    <subcellularLocation>
        <location evidence="1">Membrane</location>
        <topology evidence="1">Multi-pass membrane protein</topology>
    </subcellularLocation>
</comment>
<dbReference type="InterPro" id="IPR050367">
    <property type="entry name" value="APC_superfamily"/>
</dbReference>
<dbReference type="PANTHER" id="PTHR42770:SF7">
    <property type="entry name" value="MEMBRANE PROTEIN"/>
    <property type="match status" value="1"/>
</dbReference>
<feature type="transmembrane region" description="Helical" evidence="5">
    <location>
        <begin position="370"/>
        <end position="391"/>
    </location>
</feature>
<keyword evidence="8" id="KW-1185">Reference proteome</keyword>
<keyword evidence="3 5" id="KW-1133">Transmembrane helix</keyword>
<dbReference type="Gene3D" id="1.20.1740.10">
    <property type="entry name" value="Amino acid/polyamine transporter I"/>
    <property type="match status" value="1"/>
</dbReference>
<feature type="transmembrane region" description="Helical" evidence="5">
    <location>
        <begin position="303"/>
        <end position="323"/>
    </location>
</feature>
<accession>A0ABT1AH18</accession>
<feature type="domain" description="Amino acid permease/ SLC12A" evidence="6">
    <location>
        <begin position="48"/>
        <end position="409"/>
    </location>
</feature>
<reference evidence="7" key="1">
    <citation type="submission" date="2022-06" db="EMBL/GenBank/DDBJ databases">
        <authorList>
            <person name="Lu C.-H."/>
        </authorList>
    </citation>
    <scope>NUCLEOTIDE SEQUENCE</scope>
    <source>
        <strain evidence="7">21MJYT02-11</strain>
    </source>
</reference>
<reference evidence="7" key="2">
    <citation type="journal article" date="2023" name="Front. Microbiol.">
        <title>Ralstonia chuxiongensis sp. nov., Ralstonia mojiangensis sp. nov., and Ralstonia soli sp. nov., isolated from tobacco fields, are three novel species in the family Burkholderiaceae.</title>
        <authorList>
            <person name="Lu C.H."/>
            <person name="Zhang Y.Y."/>
            <person name="Jiang N."/>
            <person name="Chen W."/>
            <person name="Shao X."/>
            <person name="Zhao Z.M."/>
            <person name="Lu W.L."/>
            <person name="Hu X."/>
            <person name="Xi Y.X."/>
            <person name="Zou S.Y."/>
            <person name="Wei Q.J."/>
            <person name="Lin Z.L."/>
            <person name="Gong L."/>
            <person name="Gai X.T."/>
            <person name="Zhang L.Q."/>
            <person name="Li J.Y."/>
            <person name="Jin Y."/>
            <person name="Xia Z.Y."/>
        </authorList>
    </citation>
    <scope>NUCLEOTIDE SEQUENCE</scope>
    <source>
        <strain evidence="7">21MJYT02-11</strain>
    </source>
</reference>
<evidence type="ECO:0000256" key="3">
    <source>
        <dbReference type="ARBA" id="ARBA00022989"/>
    </source>
</evidence>